<dbReference type="Proteomes" id="UP000041254">
    <property type="component" value="Unassembled WGS sequence"/>
</dbReference>
<dbReference type="EMBL" id="CDMY01000219">
    <property type="protein sequence ID" value="CEL94431.1"/>
    <property type="molecule type" value="Genomic_DNA"/>
</dbReference>
<organism evidence="2 3">
    <name type="scientific">Vitrella brassicaformis (strain CCMP3155)</name>
    <dbReference type="NCBI Taxonomy" id="1169540"/>
    <lineage>
        <taxon>Eukaryota</taxon>
        <taxon>Sar</taxon>
        <taxon>Alveolata</taxon>
        <taxon>Colpodellida</taxon>
        <taxon>Vitrellaceae</taxon>
        <taxon>Vitrella</taxon>
    </lineage>
</organism>
<dbReference type="VEuPathDB" id="CryptoDB:Vbra_2046"/>
<accession>A0A0G4EG59</accession>
<evidence type="ECO:0000256" key="1">
    <source>
        <dbReference type="SAM" id="MobiDB-lite"/>
    </source>
</evidence>
<keyword evidence="3" id="KW-1185">Reference proteome</keyword>
<dbReference type="PhylomeDB" id="A0A0G4EG59"/>
<dbReference type="AlphaFoldDB" id="A0A0G4EG59"/>
<proteinExistence type="predicted"/>
<sequence length="243" mass="26720">MGGSTMAAGSFMSPSWPSLEEEDEPRRGEREMGVPSPFELPAAFETMASVVPALLLKALVLASCVGLATCKSLRTGQPEPCEVDMIAYHTQHCTNGKETTDMASVYGDQMSKRCTYYRQTCVVKEIRMANFLMALHQNDQGVGTCEETEDVAKHCNSSDVCRLARSGDLVHGRQGRGEKEQKFVERTSGEDPLEGRVFKAGHLMSIETWGIATTAKFFPGNPSWISNREAAREADMRLQNGET</sequence>
<gene>
    <name evidence="2" type="ORF">Vbra_2046</name>
</gene>
<protein>
    <submittedName>
        <fullName evidence="2">Uncharacterized protein</fullName>
    </submittedName>
</protein>
<feature type="region of interest" description="Disordered" evidence="1">
    <location>
        <begin position="1"/>
        <end position="34"/>
    </location>
</feature>
<evidence type="ECO:0000313" key="3">
    <source>
        <dbReference type="Proteomes" id="UP000041254"/>
    </source>
</evidence>
<name>A0A0G4EG59_VITBC</name>
<evidence type="ECO:0000313" key="2">
    <source>
        <dbReference type="EMBL" id="CEL94431.1"/>
    </source>
</evidence>
<reference evidence="2 3" key="1">
    <citation type="submission" date="2014-11" db="EMBL/GenBank/DDBJ databases">
        <authorList>
            <person name="Zhu J."/>
            <person name="Qi W."/>
            <person name="Song R."/>
        </authorList>
    </citation>
    <scope>NUCLEOTIDE SEQUENCE [LARGE SCALE GENOMIC DNA]</scope>
</reference>
<dbReference type="InParanoid" id="A0A0G4EG59"/>